<feature type="non-terminal residue" evidence="1">
    <location>
        <position position="88"/>
    </location>
</feature>
<dbReference type="Proteomes" id="UP000789901">
    <property type="component" value="Unassembled WGS sequence"/>
</dbReference>
<evidence type="ECO:0000313" key="2">
    <source>
        <dbReference type="Proteomes" id="UP000789901"/>
    </source>
</evidence>
<dbReference type="EMBL" id="CAJVQB010117292">
    <property type="protein sequence ID" value="CAG8852886.1"/>
    <property type="molecule type" value="Genomic_DNA"/>
</dbReference>
<accession>A0ABN7XC91</accession>
<sequence>RTKFTVVKLERREKSVDNSNQEKLLLVTERCEKSVDNSNQEKLLLVYSVNICIPTKFILIRTKFVIVKLGRREKSVDNSNQEKLLLVT</sequence>
<gene>
    <name evidence="1" type="ORF">GMARGA_LOCUS41707</name>
</gene>
<keyword evidence="2" id="KW-1185">Reference proteome</keyword>
<proteinExistence type="predicted"/>
<feature type="non-terminal residue" evidence="1">
    <location>
        <position position="1"/>
    </location>
</feature>
<protein>
    <submittedName>
        <fullName evidence="1">9285_t:CDS:1</fullName>
    </submittedName>
</protein>
<evidence type="ECO:0000313" key="1">
    <source>
        <dbReference type="EMBL" id="CAG8852886.1"/>
    </source>
</evidence>
<reference evidence="1 2" key="1">
    <citation type="submission" date="2021-06" db="EMBL/GenBank/DDBJ databases">
        <authorList>
            <person name="Kallberg Y."/>
            <person name="Tangrot J."/>
            <person name="Rosling A."/>
        </authorList>
    </citation>
    <scope>NUCLEOTIDE SEQUENCE [LARGE SCALE GENOMIC DNA]</scope>
    <source>
        <strain evidence="1 2">120-4 pot B 10/14</strain>
    </source>
</reference>
<organism evidence="1 2">
    <name type="scientific">Gigaspora margarita</name>
    <dbReference type="NCBI Taxonomy" id="4874"/>
    <lineage>
        <taxon>Eukaryota</taxon>
        <taxon>Fungi</taxon>
        <taxon>Fungi incertae sedis</taxon>
        <taxon>Mucoromycota</taxon>
        <taxon>Glomeromycotina</taxon>
        <taxon>Glomeromycetes</taxon>
        <taxon>Diversisporales</taxon>
        <taxon>Gigasporaceae</taxon>
        <taxon>Gigaspora</taxon>
    </lineage>
</organism>
<name>A0ABN7XC91_GIGMA</name>
<comment type="caution">
    <text evidence="1">The sequence shown here is derived from an EMBL/GenBank/DDBJ whole genome shotgun (WGS) entry which is preliminary data.</text>
</comment>